<organism evidence="1 2">
    <name type="scientific">Mycena chlorophos</name>
    <name type="common">Agaric fungus</name>
    <name type="synonym">Agaricus chlorophos</name>
    <dbReference type="NCBI Taxonomy" id="658473"/>
    <lineage>
        <taxon>Eukaryota</taxon>
        <taxon>Fungi</taxon>
        <taxon>Dikarya</taxon>
        <taxon>Basidiomycota</taxon>
        <taxon>Agaricomycotina</taxon>
        <taxon>Agaricomycetes</taxon>
        <taxon>Agaricomycetidae</taxon>
        <taxon>Agaricales</taxon>
        <taxon>Marasmiineae</taxon>
        <taxon>Mycenaceae</taxon>
        <taxon>Mycena</taxon>
    </lineage>
</organism>
<evidence type="ECO:0000313" key="2">
    <source>
        <dbReference type="Proteomes" id="UP000815677"/>
    </source>
</evidence>
<sequence length="130" mass="14528">MAMVVSPCKLVPAIHNMRDTSFASGIPIPPSLAYPSHRLLPLLEPQRLQPSTATCFSGSRMHFQIRKVQMRGTVVDISRQPLTQVRCRVAEHFWDTVLRVYSAVRATLVALVVSADVPVPLHDWSRNWGG</sequence>
<dbReference type="Proteomes" id="UP000815677">
    <property type="component" value="Unassembled WGS sequence"/>
</dbReference>
<gene>
    <name evidence="1" type="ORF">MCHLO_05532</name>
</gene>
<evidence type="ECO:0000313" key="1">
    <source>
        <dbReference type="EMBL" id="GAT48099.1"/>
    </source>
</evidence>
<reference evidence="1" key="1">
    <citation type="submission" date="2014-09" db="EMBL/GenBank/DDBJ databases">
        <title>Genome sequence of the luminous mushroom Mycena chlorophos for searching fungal bioluminescence genes.</title>
        <authorList>
            <person name="Tanaka Y."/>
            <person name="Kasuga D."/>
            <person name="Oba Y."/>
            <person name="Hase S."/>
            <person name="Sato K."/>
            <person name="Oba Y."/>
            <person name="Sakakibara Y."/>
        </authorList>
    </citation>
    <scope>NUCLEOTIDE SEQUENCE</scope>
</reference>
<dbReference type="EMBL" id="DF844265">
    <property type="protein sequence ID" value="GAT48099.1"/>
    <property type="molecule type" value="Genomic_DNA"/>
</dbReference>
<protein>
    <submittedName>
        <fullName evidence="1">Uncharacterized protein</fullName>
    </submittedName>
</protein>
<accession>A0ABQ0LC71</accession>
<keyword evidence="2" id="KW-1185">Reference proteome</keyword>
<name>A0ABQ0LC71_MYCCL</name>
<proteinExistence type="predicted"/>